<feature type="compositionally biased region" description="Low complexity" evidence="1">
    <location>
        <begin position="1"/>
        <end position="16"/>
    </location>
</feature>
<gene>
    <name evidence="2" type="ORF">BJX66DRAFT_194652</name>
</gene>
<dbReference type="EMBL" id="JBFTWV010000044">
    <property type="protein sequence ID" value="KAL2794487.1"/>
    <property type="molecule type" value="Genomic_DNA"/>
</dbReference>
<sequence>MMFSQSVSGRSVQRVSDNGVRRASVPGPRCQSDDVMAGSTVLFPCTTPSALCSWIKNGRSSRTPSLIETTKAKLMIRKPFLSFPSLKYRDDSMDGSARDPKRGKAGGTATVPWYAQETISVPTRDLESPFSFRFWLGERGLTEGCSFLFPPHPEDWSLSEER</sequence>
<proteinExistence type="predicted"/>
<evidence type="ECO:0000313" key="2">
    <source>
        <dbReference type="EMBL" id="KAL2794487.1"/>
    </source>
</evidence>
<feature type="region of interest" description="Disordered" evidence="1">
    <location>
        <begin position="1"/>
        <end position="31"/>
    </location>
</feature>
<evidence type="ECO:0000313" key="3">
    <source>
        <dbReference type="Proteomes" id="UP001610563"/>
    </source>
</evidence>
<reference evidence="2 3" key="1">
    <citation type="submission" date="2024-07" db="EMBL/GenBank/DDBJ databases">
        <title>Section-level genome sequencing and comparative genomics of Aspergillus sections Usti and Cavernicolus.</title>
        <authorList>
            <consortium name="Lawrence Berkeley National Laboratory"/>
            <person name="Nybo J.L."/>
            <person name="Vesth T.C."/>
            <person name="Theobald S."/>
            <person name="Frisvad J.C."/>
            <person name="Larsen T.O."/>
            <person name="Kjaerboelling I."/>
            <person name="Rothschild-Mancinelli K."/>
            <person name="Lyhne E.K."/>
            <person name="Kogle M.E."/>
            <person name="Barry K."/>
            <person name="Clum A."/>
            <person name="Na H."/>
            <person name="Ledsgaard L."/>
            <person name="Lin J."/>
            <person name="Lipzen A."/>
            <person name="Kuo A."/>
            <person name="Riley R."/>
            <person name="Mondo S."/>
            <person name="Labutti K."/>
            <person name="Haridas S."/>
            <person name="Pangalinan J."/>
            <person name="Salamov A.A."/>
            <person name="Simmons B.A."/>
            <person name="Magnuson J.K."/>
            <person name="Chen J."/>
            <person name="Drula E."/>
            <person name="Henrissat B."/>
            <person name="Wiebenga A."/>
            <person name="Lubbers R.J."/>
            <person name="Gomes A.C."/>
            <person name="Makela M.R."/>
            <person name="Stajich J."/>
            <person name="Grigoriev I.V."/>
            <person name="Mortensen U.H."/>
            <person name="De Vries R.P."/>
            <person name="Baker S.E."/>
            <person name="Andersen M.R."/>
        </authorList>
    </citation>
    <scope>NUCLEOTIDE SEQUENCE [LARGE SCALE GENOMIC DNA]</scope>
    <source>
        <strain evidence="2 3">CBS 209.92</strain>
    </source>
</reference>
<organism evidence="2 3">
    <name type="scientific">Aspergillus keveii</name>
    <dbReference type="NCBI Taxonomy" id="714993"/>
    <lineage>
        <taxon>Eukaryota</taxon>
        <taxon>Fungi</taxon>
        <taxon>Dikarya</taxon>
        <taxon>Ascomycota</taxon>
        <taxon>Pezizomycotina</taxon>
        <taxon>Eurotiomycetes</taxon>
        <taxon>Eurotiomycetidae</taxon>
        <taxon>Eurotiales</taxon>
        <taxon>Aspergillaceae</taxon>
        <taxon>Aspergillus</taxon>
        <taxon>Aspergillus subgen. Nidulantes</taxon>
    </lineage>
</organism>
<name>A0ABR4G656_9EURO</name>
<protein>
    <submittedName>
        <fullName evidence="2">Uncharacterized protein</fullName>
    </submittedName>
</protein>
<comment type="caution">
    <text evidence="2">The sequence shown here is derived from an EMBL/GenBank/DDBJ whole genome shotgun (WGS) entry which is preliminary data.</text>
</comment>
<keyword evidence="3" id="KW-1185">Reference proteome</keyword>
<dbReference type="Proteomes" id="UP001610563">
    <property type="component" value="Unassembled WGS sequence"/>
</dbReference>
<accession>A0ABR4G656</accession>
<evidence type="ECO:0000256" key="1">
    <source>
        <dbReference type="SAM" id="MobiDB-lite"/>
    </source>
</evidence>